<comment type="caution">
    <text evidence="1">The sequence shown here is derived from an EMBL/GenBank/DDBJ whole genome shotgun (WGS) entry which is preliminary data.</text>
</comment>
<evidence type="ECO:0000313" key="1">
    <source>
        <dbReference type="EMBL" id="MEJ8306976.1"/>
    </source>
</evidence>
<protein>
    <submittedName>
        <fullName evidence="1">Tetratricopeptide repeat protein</fullName>
    </submittedName>
</protein>
<accession>A0ACC6PJ73</accession>
<dbReference type="Proteomes" id="UP001380953">
    <property type="component" value="Unassembled WGS sequence"/>
</dbReference>
<dbReference type="EMBL" id="JBBKAR010000056">
    <property type="protein sequence ID" value="MEJ8306976.1"/>
    <property type="molecule type" value="Genomic_DNA"/>
</dbReference>
<proteinExistence type="predicted"/>
<organism evidence="1 2">
    <name type="scientific">Saccharibacillus sacchari</name>
    <dbReference type="NCBI Taxonomy" id="456493"/>
    <lineage>
        <taxon>Bacteria</taxon>
        <taxon>Bacillati</taxon>
        <taxon>Bacillota</taxon>
        <taxon>Bacilli</taxon>
        <taxon>Bacillales</taxon>
        <taxon>Paenibacillaceae</taxon>
        <taxon>Saccharibacillus</taxon>
    </lineage>
</organism>
<sequence length="368" mass="42367">MDQTRLDNIEALYDEGRYEQALTETALILKKEPEHLKAAFIHAQCLWMLHRHEEALSQTRTLIAREPENPLLHWLCGDIQADLGRTEQAISCLERAAELDAYFYFYPLRLSQERFKQLLAMRTIGSARGPFRGFRKDFSEKAEVALYEAQRAASLRHDLAAPHIQCGKLLALTVRPQEAEQAFVQAIACDNRSAEAHAAYADFLMRQGDPEAAGDSLDAALRLEPDRQDMLELRRLIDQGEQDPGVLRDYWRTQLLHASLAPDPSSQELRRQIGLLMQIGDDPSRKFEQYLQQESDDVAIRMVYVNMLFERKDYDQAAKQLEQARKEEPNNPEILSLDERLNKLGFRQKQLAPLLRRSLGLNRKAKKD</sequence>
<keyword evidence="2" id="KW-1185">Reference proteome</keyword>
<reference evidence="1" key="1">
    <citation type="submission" date="2024-03" db="EMBL/GenBank/DDBJ databases">
        <title>Whole genome sequecning of epiphytes from Marcgravia umbellata leaves.</title>
        <authorList>
            <person name="Kumar G."/>
            <person name="Savka M.A."/>
        </authorList>
    </citation>
    <scope>NUCLEOTIDE SEQUENCE</scope>
    <source>
        <strain evidence="1">RIT_BL5</strain>
    </source>
</reference>
<evidence type="ECO:0000313" key="2">
    <source>
        <dbReference type="Proteomes" id="UP001380953"/>
    </source>
</evidence>
<gene>
    <name evidence="1" type="ORF">WKI47_23970</name>
</gene>
<name>A0ACC6PJ73_9BACL</name>